<feature type="compositionally biased region" description="Low complexity" evidence="1">
    <location>
        <begin position="266"/>
        <end position="278"/>
    </location>
</feature>
<feature type="compositionally biased region" description="Low complexity" evidence="1">
    <location>
        <begin position="80"/>
        <end position="92"/>
    </location>
</feature>
<feature type="region of interest" description="Disordered" evidence="1">
    <location>
        <begin position="499"/>
        <end position="581"/>
    </location>
</feature>
<feature type="compositionally biased region" description="Low complexity" evidence="1">
    <location>
        <begin position="539"/>
        <end position="550"/>
    </location>
</feature>
<dbReference type="VEuPathDB" id="FungiDB:ASPWEDRAFT_34490"/>
<protein>
    <recommendedName>
        <fullName evidence="2">Rrn9 domain-containing protein</fullName>
    </recommendedName>
</protein>
<dbReference type="Proteomes" id="UP000184383">
    <property type="component" value="Unassembled WGS sequence"/>
</dbReference>
<feature type="region of interest" description="Disordered" evidence="1">
    <location>
        <begin position="346"/>
        <end position="449"/>
    </location>
</feature>
<dbReference type="GeneID" id="63749858"/>
<dbReference type="InterPro" id="IPR019622">
    <property type="entry name" value="Rrn9_dom"/>
</dbReference>
<evidence type="ECO:0000313" key="4">
    <source>
        <dbReference type="Proteomes" id="UP000184383"/>
    </source>
</evidence>
<evidence type="ECO:0000313" key="3">
    <source>
        <dbReference type="EMBL" id="OJJ41021.1"/>
    </source>
</evidence>
<dbReference type="AlphaFoldDB" id="A0A1L9S1I0"/>
<evidence type="ECO:0000259" key="2">
    <source>
        <dbReference type="Pfam" id="PF10680"/>
    </source>
</evidence>
<accession>A0A1L9S1I0</accession>
<gene>
    <name evidence="3" type="ORF">ASPWEDRAFT_34490</name>
</gene>
<dbReference type="OrthoDB" id="5412288at2759"/>
<proteinExistence type="predicted"/>
<feature type="compositionally biased region" description="Polar residues" evidence="1">
    <location>
        <begin position="551"/>
        <end position="561"/>
    </location>
</feature>
<feature type="compositionally biased region" description="Basic residues" evidence="1">
    <location>
        <begin position="385"/>
        <end position="396"/>
    </location>
</feature>
<evidence type="ECO:0000256" key="1">
    <source>
        <dbReference type="SAM" id="MobiDB-lite"/>
    </source>
</evidence>
<dbReference type="STRING" id="1073089.A0A1L9S1I0"/>
<name>A0A1L9S1I0_ASPWE</name>
<feature type="compositionally biased region" description="Polar residues" evidence="1">
    <location>
        <begin position="408"/>
        <end position="430"/>
    </location>
</feature>
<feature type="region of interest" description="Disordered" evidence="1">
    <location>
        <begin position="256"/>
        <end position="324"/>
    </location>
</feature>
<dbReference type="EMBL" id="KV878209">
    <property type="protein sequence ID" value="OJJ41021.1"/>
    <property type="molecule type" value="Genomic_DNA"/>
</dbReference>
<organism evidence="3 4">
    <name type="scientific">Aspergillus wentii DTO 134E9</name>
    <dbReference type="NCBI Taxonomy" id="1073089"/>
    <lineage>
        <taxon>Eukaryota</taxon>
        <taxon>Fungi</taxon>
        <taxon>Dikarya</taxon>
        <taxon>Ascomycota</taxon>
        <taxon>Pezizomycotina</taxon>
        <taxon>Eurotiomycetes</taxon>
        <taxon>Eurotiomycetidae</taxon>
        <taxon>Eurotiales</taxon>
        <taxon>Aspergillaceae</taxon>
        <taxon>Aspergillus</taxon>
        <taxon>Aspergillus subgen. Cremei</taxon>
    </lineage>
</organism>
<feature type="compositionally biased region" description="Polar residues" evidence="1">
    <location>
        <begin position="1"/>
        <end position="21"/>
    </location>
</feature>
<keyword evidence="4" id="KW-1185">Reference proteome</keyword>
<feature type="compositionally biased region" description="Acidic residues" evidence="1">
    <location>
        <begin position="512"/>
        <end position="523"/>
    </location>
</feature>
<dbReference type="Pfam" id="PF10680">
    <property type="entry name" value="RRN9"/>
    <property type="match status" value="1"/>
</dbReference>
<feature type="domain" description="Rrn9" evidence="2">
    <location>
        <begin position="151"/>
        <end position="216"/>
    </location>
</feature>
<feature type="compositionally biased region" description="Acidic residues" evidence="1">
    <location>
        <begin position="46"/>
        <end position="55"/>
    </location>
</feature>
<feature type="compositionally biased region" description="Polar residues" evidence="1">
    <location>
        <begin position="351"/>
        <end position="363"/>
    </location>
</feature>
<reference evidence="4" key="1">
    <citation type="journal article" date="2017" name="Genome Biol.">
        <title>Comparative genomics reveals high biological diversity and specific adaptations in the industrially and medically important fungal genus Aspergillus.</title>
        <authorList>
            <person name="de Vries R.P."/>
            <person name="Riley R."/>
            <person name="Wiebenga A."/>
            <person name="Aguilar-Osorio G."/>
            <person name="Amillis S."/>
            <person name="Uchima C.A."/>
            <person name="Anderluh G."/>
            <person name="Asadollahi M."/>
            <person name="Askin M."/>
            <person name="Barry K."/>
            <person name="Battaglia E."/>
            <person name="Bayram O."/>
            <person name="Benocci T."/>
            <person name="Braus-Stromeyer S.A."/>
            <person name="Caldana C."/>
            <person name="Canovas D."/>
            <person name="Cerqueira G.C."/>
            <person name="Chen F."/>
            <person name="Chen W."/>
            <person name="Choi C."/>
            <person name="Clum A."/>
            <person name="Dos Santos R.A."/>
            <person name="Damasio A.R."/>
            <person name="Diallinas G."/>
            <person name="Emri T."/>
            <person name="Fekete E."/>
            <person name="Flipphi M."/>
            <person name="Freyberg S."/>
            <person name="Gallo A."/>
            <person name="Gournas C."/>
            <person name="Habgood R."/>
            <person name="Hainaut M."/>
            <person name="Harispe M.L."/>
            <person name="Henrissat B."/>
            <person name="Hilden K.S."/>
            <person name="Hope R."/>
            <person name="Hossain A."/>
            <person name="Karabika E."/>
            <person name="Karaffa L."/>
            <person name="Karanyi Z."/>
            <person name="Krasevec N."/>
            <person name="Kuo A."/>
            <person name="Kusch H."/>
            <person name="LaButti K."/>
            <person name="Lagendijk E.L."/>
            <person name="Lapidus A."/>
            <person name="Levasseur A."/>
            <person name="Lindquist E."/>
            <person name="Lipzen A."/>
            <person name="Logrieco A.F."/>
            <person name="MacCabe A."/>
            <person name="Maekelae M.R."/>
            <person name="Malavazi I."/>
            <person name="Melin P."/>
            <person name="Meyer V."/>
            <person name="Mielnichuk N."/>
            <person name="Miskei M."/>
            <person name="Molnar A.P."/>
            <person name="Mule G."/>
            <person name="Ngan C.Y."/>
            <person name="Orejas M."/>
            <person name="Orosz E."/>
            <person name="Ouedraogo J.P."/>
            <person name="Overkamp K.M."/>
            <person name="Park H.-S."/>
            <person name="Perrone G."/>
            <person name="Piumi F."/>
            <person name="Punt P.J."/>
            <person name="Ram A.F."/>
            <person name="Ramon A."/>
            <person name="Rauscher S."/>
            <person name="Record E."/>
            <person name="Riano-Pachon D.M."/>
            <person name="Robert V."/>
            <person name="Roehrig J."/>
            <person name="Ruller R."/>
            <person name="Salamov A."/>
            <person name="Salih N.S."/>
            <person name="Samson R.A."/>
            <person name="Sandor E."/>
            <person name="Sanguinetti M."/>
            <person name="Schuetze T."/>
            <person name="Sepcic K."/>
            <person name="Shelest E."/>
            <person name="Sherlock G."/>
            <person name="Sophianopoulou V."/>
            <person name="Squina F.M."/>
            <person name="Sun H."/>
            <person name="Susca A."/>
            <person name="Todd R.B."/>
            <person name="Tsang A."/>
            <person name="Unkles S.E."/>
            <person name="van de Wiele N."/>
            <person name="van Rossen-Uffink D."/>
            <person name="Oliveira J.V."/>
            <person name="Vesth T.C."/>
            <person name="Visser J."/>
            <person name="Yu J.-H."/>
            <person name="Zhou M."/>
            <person name="Andersen M.R."/>
            <person name="Archer D.B."/>
            <person name="Baker S.E."/>
            <person name="Benoit I."/>
            <person name="Brakhage A.A."/>
            <person name="Braus G.H."/>
            <person name="Fischer R."/>
            <person name="Frisvad J.C."/>
            <person name="Goldman G.H."/>
            <person name="Houbraken J."/>
            <person name="Oakley B."/>
            <person name="Pocsi I."/>
            <person name="Scazzocchio C."/>
            <person name="Seiboth B."/>
            <person name="vanKuyk P.A."/>
            <person name="Wortman J."/>
            <person name="Dyer P.S."/>
            <person name="Grigoriev I.V."/>
        </authorList>
    </citation>
    <scope>NUCLEOTIDE SEQUENCE [LARGE SCALE GENOMIC DNA]</scope>
    <source>
        <strain evidence="4">DTO 134E9</strain>
    </source>
</reference>
<feature type="region of interest" description="Disordered" evidence="1">
    <location>
        <begin position="1"/>
        <end position="141"/>
    </location>
</feature>
<feature type="region of interest" description="Disordered" evidence="1">
    <location>
        <begin position="605"/>
        <end position="633"/>
    </location>
</feature>
<sequence length="633" mass="71503">MSTFSDNQSPPRFSPPQSAQPYRSLFGGPSSQDVDLEPYPEPQQDANEEDQDELDVIMGEPPLIEQDFSDDATYMESDGDGSASDGMDSDASSRYKARRKKEKSTAATLPPAEREPPSSPPLPDYRPNRFRGPESTWRKLTVEDRQNAQALEAIRARDLAAHLYNAHALRVRAREIARRATEDDRLQDEAEAFHPPKRWTAWPMHASEVPRVDEHLRREEDDVWTLRMQPDPRPSGELEESIMAIMLKSAKERFEAREWETRRAGSRSVSRSGRASRAQTEDYDASTGNEGDWRSDDESVDDAQLRPAVQADDEKSRRQLRPLTRNTITSLDQLLMGLHHARKGGLAVDDSSASEWQTDTESVVSGRSSSPRKRRTSRNTERSQSRGRKRTRRSSHSARPANERSRSMHASSGPPSSRQTSQHTSVSRHTSQSRGRSIGSDRRRSASRIRHGVRDWSEVLGIASMMGWPPAVVMRAAQRCSGLFGEDMTFQTMKEGHLQQVEKENGKAWEYAESESEEEEEEPPTPPPSRPSSKRSRSRAVSSKAGSVSRPSSPLSGTQDDTGPRPKGKGDHRKSDLVCPMKKCRRHRNGFSRTWNLNLHIQRMHPGYRPRSTDVKPAGVQDQMDDERINDTR</sequence>
<dbReference type="RefSeq" id="XP_040694697.1">
    <property type="nucleotide sequence ID" value="XM_040834010.1"/>
</dbReference>